<keyword evidence="1 4" id="KW-0378">Hydrolase</keyword>
<dbReference type="InterPro" id="IPR045857">
    <property type="entry name" value="O16G_dom_2"/>
</dbReference>
<dbReference type="GO" id="GO:0005975">
    <property type="term" value="P:carbohydrate metabolic process"/>
    <property type="evidence" value="ECO:0007669"/>
    <property type="project" value="InterPro"/>
</dbReference>
<dbReference type="Pfam" id="PF02903">
    <property type="entry name" value="Alpha-amylase_N"/>
    <property type="match status" value="1"/>
</dbReference>
<dbReference type="InterPro" id="IPR013783">
    <property type="entry name" value="Ig-like_fold"/>
</dbReference>
<name>A0A9E2NYT1_9SPIR</name>
<dbReference type="CDD" id="cd02857">
    <property type="entry name" value="E_set_CDase_PDE_N"/>
    <property type="match status" value="1"/>
</dbReference>
<dbReference type="Gene3D" id="3.90.400.10">
    <property type="entry name" value="Oligo-1,6-glucosidase, Domain 2"/>
    <property type="match status" value="1"/>
</dbReference>
<comment type="caution">
    <text evidence="4">The sequence shown here is derived from an EMBL/GenBank/DDBJ whole genome shotgun (WGS) entry which is preliminary data.</text>
</comment>
<dbReference type="CDD" id="cd11338">
    <property type="entry name" value="AmyAc_CMD"/>
    <property type="match status" value="1"/>
</dbReference>
<dbReference type="SUPFAM" id="SSF81296">
    <property type="entry name" value="E set domains"/>
    <property type="match status" value="1"/>
</dbReference>
<evidence type="ECO:0000256" key="1">
    <source>
        <dbReference type="ARBA" id="ARBA00022801"/>
    </source>
</evidence>
<dbReference type="PANTHER" id="PTHR10357">
    <property type="entry name" value="ALPHA-AMYLASE FAMILY MEMBER"/>
    <property type="match status" value="1"/>
</dbReference>
<evidence type="ECO:0000313" key="5">
    <source>
        <dbReference type="Proteomes" id="UP000823914"/>
    </source>
</evidence>
<dbReference type="InterPro" id="IPR017853">
    <property type="entry name" value="GH"/>
</dbReference>
<dbReference type="Pfam" id="PF00128">
    <property type="entry name" value="Alpha-amylase"/>
    <property type="match status" value="1"/>
</dbReference>
<dbReference type="AlphaFoldDB" id="A0A9E2NYT1"/>
<feature type="domain" description="Glycosyl hydrolase family 13 catalytic" evidence="3">
    <location>
        <begin position="143"/>
        <end position="504"/>
    </location>
</feature>
<dbReference type="GO" id="GO:0004553">
    <property type="term" value="F:hydrolase activity, hydrolyzing O-glycosyl compounds"/>
    <property type="evidence" value="ECO:0007669"/>
    <property type="project" value="InterPro"/>
</dbReference>
<dbReference type="EMBL" id="JAHLFV010000133">
    <property type="protein sequence ID" value="MBU3850036.1"/>
    <property type="molecule type" value="Genomic_DNA"/>
</dbReference>
<dbReference type="InterPro" id="IPR006047">
    <property type="entry name" value="GH13_cat_dom"/>
</dbReference>
<evidence type="ECO:0000256" key="2">
    <source>
        <dbReference type="ARBA" id="ARBA00023295"/>
    </source>
</evidence>
<reference evidence="4" key="2">
    <citation type="submission" date="2021-04" db="EMBL/GenBank/DDBJ databases">
        <authorList>
            <person name="Gilroy R."/>
        </authorList>
    </citation>
    <scope>NUCLEOTIDE SEQUENCE</scope>
    <source>
        <strain evidence="4">Gambia15-2214</strain>
    </source>
</reference>
<dbReference type="InterPro" id="IPR004185">
    <property type="entry name" value="Glyco_hydro_13_lg-like_dom"/>
</dbReference>
<gene>
    <name evidence="4" type="ORF">IAA16_05680</name>
</gene>
<dbReference type="SUPFAM" id="SSF51445">
    <property type="entry name" value="(Trans)glycosidases"/>
    <property type="match status" value="1"/>
</dbReference>
<reference evidence="4" key="1">
    <citation type="journal article" date="2021" name="PeerJ">
        <title>Extensive microbial diversity within the chicken gut microbiome revealed by metagenomics and culture.</title>
        <authorList>
            <person name="Gilroy R."/>
            <person name="Ravi A."/>
            <person name="Getino M."/>
            <person name="Pursley I."/>
            <person name="Horton D.L."/>
            <person name="Alikhan N.F."/>
            <person name="Baker D."/>
            <person name="Gharbi K."/>
            <person name="Hall N."/>
            <person name="Watson M."/>
            <person name="Adriaenssens E.M."/>
            <person name="Foster-Nyarko E."/>
            <person name="Jarju S."/>
            <person name="Secka A."/>
            <person name="Antonio M."/>
            <person name="Oren A."/>
            <person name="Chaudhuri R.R."/>
            <person name="La Ragione R."/>
            <person name="Hildebrand F."/>
            <person name="Pallen M.J."/>
        </authorList>
    </citation>
    <scope>NUCLEOTIDE SEQUENCE</scope>
    <source>
        <strain evidence="4">Gambia15-2214</strain>
    </source>
</reference>
<protein>
    <submittedName>
        <fullName evidence="4">Glycoside hydrolase family 13 protein</fullName>
    </submittedName>
</protein>
<evidence type="ECO:0000259" key="3">
    <source>
        <dbReference type="SMART" id="SM00642"/>
    </source>
</evidence>
<sequence length="583" mass="67631">MNTAAIFHSSTIPWSYPINENQLMIRIQTDVDVEKVFLRWGDPFEGGILGGNWDWTGTKTEITHTQQIGTILLWSIIIEPPYKRCRYQFELHQGNEIWHYGEKGACTVAQFENKEVASFYQPWMNKADIPTPPSWVGDTVWYQIFPDRFFRGTASPQEQGLTPWQQGEVTNDQRYGGNLPGITEKLDYLQDLGISGLYLNPIFSAASMHKYDTTDYYTVDPHFGTNKDLATLVQEAHKRNIKVMLDGVFNHCGPYFAPWLDVVQKGPQSPYWGWFMVHTWPLEDTWGSTKDGRYYSFAFHGGMPKFNTNNPQVIDYLCDLCIHWVKEYKIDGIRFDVGNEVSHRFLKAVRQRVHQISPDIYLIGEIWHNSVPWLLGDEYDSVMNYPLRTAVTEFFYDTTKTSRQLVWDIRRCLTMYCTQHNPAMFNLLDSHDTERLWNRTPNPDTFLQQLALLFTLPGSPCIYYGTELALPGGHDPDCRRCMEWNPSPTQQEMYKEIQALIALRNTNPELRTAEADIQEGDTDRCFTITRENIKIWINASETQWSIPLPKEILYHHGKNSHTFRSCTMEKSELEPGGILIGRI</sequence>
<dbReference type="InterPro" id="IPR014756">
    <property type="entry name" value="Ig_E-set"/>
</dbReference>
<evidence type="ECO:0000313" key="4">
    <source>
        <dbReference type="EMBL" id="MBU3850036.1"/>
    </source>
</evidence>
<proteinExistence type="predicted"/>
<keyword evidence="2" id="KW-0326">Glycosidase</keyword>
<accession>A0A9E2NYT1</accession>
<dbReference type="PANTHER" id="PTHR10357:SF210">
    <property type="entry name" value="MALTODEXTRIN GLUCOSIDASE"/>
    <property type="match status" value="1"/>
</dbReference>
<dbReference type="SMART" id="SM00642">
    <property type="entry name" value="Aamy"/>
    <property type="match status" value="1"/>
</dbReference>
<organism evidence="4 5">
    <name type="scientific">Candidatus Treponema excrementipullorum</name>
    <dbReference type="NCBI Taxonomy" id="2838768"/>
    <lineage>
        <taxon>Bacteria</taxon>
        <taxon>Pseudomonadati</taxon>
        <taxon>Spirochaetota</taxon>
        <taxon>Spirochaetia</taxon>
        <taxon>Spirochaetales</taxon>
        <taxon>Treponemataceae</taxon>
        <taxon>Treponema</taxon>
    </lineage>
</organism>
<dbReference type="Gene3D" id="3.20.20.80">
    <property type="entry name" value="Glycosidases"/>
    <property type="match status" value="1"/>
</dbReference>
<dbReference type="Proteomes" id="UP000823914">
    <property type="component" value="Unassembled WGS sequence"/>
</dbReference>
<dbReference type="Gene3D" id="2.60.40.10">
    <property type="entry name" value="Immunoglobulins"/>
    <property type="match status" value="1"/>
</dbReference>